<protein>
    <submittedName>
        <fullName evidence="2">Uncharacterized protein</fullName>
    </submittedName>
</protein>
<comment type="caution">
    <text evidence="2">The sequence shown here is derived from an EMBL/GenBank/DDBJ whole genome shotgun (WGS) entry which is preliminary data.</text>
</comment>
<sequence length="50" mass="5861">MISITRILWYMLHSVWSNLKLHLFVDNFAVYCRSKQSCGSTSLQYCSTNN</sequence>
<dbReference type="EMBL" id="SEYY01022596">
    <property type="protein sequence ID" value="KAB7495445.1"/>
    <property type="molecule type" value="Genomic_DNA"/>
</dbReference>
<organism evidence="2 3">
    <name type="scientific">Armadillidium nasatum</name>
    <dbReference type="NCBI Taxonomy" id="96803"/>
    <lineage>
        <taxon>Eukaryota</taxon>
        <taxon>Metazoa</taxon>
        <taxon>Ecdysozoa</taxon>
        <taxon>Arthropoda</taxon>
        <taxon>Crustacea</taxon>
        <taxon>Multicrustacea</taxon>
        <taxon>Malacostraca</taxon>
        <taxon>Eumalacostraca</taxon>
        <taxon>Peracarida</taxon>
        <taxon>Isopoda</taxon>
        <taxon>Oniscidea</taxon>
        <taxon>Crinocheta</taxon>
        <taxon>Armadillidiidae</taxon>
        <taxon>Armadillidium</taxon>
    </lineage>
</organism>
<dbReference type="AlphaFoldDB" id="A0A5N5SMY7"/>
<name>A0A5N5SMY7_9CRUS</name>
<evidence type="ECO:0000313" key="3">
    <source>
        <dbReference type="Proteomes" id="UP000326759"/>
    </source>
</evidence>
<reference evidence="2 3" key="1">
    <citation type="journal article" date="2019" name="PLoS Biol.">
        <title>Sex chromosomes control vertical transmission of feminizing Wolbachia symbionts in an isopod.</title>
        <authorList>
            <person name="Becking T."/>
            <person name="Chebbi M.A."/>
            <person name="Giraud I."/>
            <person name="Moumen B."/>
            <person name="Laverre T."/>
            <person name="Caubet Y."/>
            <person name="Peccoud J."/>
            <person name="Gilbert C."/>
            <person name="Cordaux R."/>
        </authorList>
    </citation>
    <scope>NUCLEOTIDE SEQUENCE [LARGE SCALE GENOMIC DNA]</scope>
    <source>
        <strain evidence="2">ANa2</strain>
        <tissue evidence="2">Whole body excluding digestive tract and cuticle</tissue>
    </source>
</reference>
<keyword evidence="1" id="KW-0732">Signal</keyword>
<evidence type="ECO:0000313" key="2">
    <source>
        <dbReference type="EMBL" id="KAB7495445.1"/>
    </source>
</evidence>
<evidence type="ECO:0000256" key="1">
    <source>
        <dbReference type="SAM" id="SignalP"/>
    </source>
</evidence>
<proteinExistence type="predicted"/>
<gene>
    <name evidence="2" type="ORF">Anas_10712</name>
</gene>
<keyword evidence="3" id="KW-1185">Reference proteome</keyword>
<accession>A0A5N5SMY7</accession>
<dbReference type="Proteomes" id="UP000326759">
    <property type="component" value="Unassembled WGS sequence"/>
</dbReference>
<feature type="chain" id="PRO_5024430932" evidence="1">
    <location>
        <begin position="18"/>
        <end position="50"/>
    </location>
</feature>
<feature type="signal peptide" evidence="1">
    <location>
        <begin position="1"/>
        <end position="17"/>
    </location>
</feature>